<organism evidence="1 2">
    <name type="scientific">Cyanomargarita calcarea GSE-NOS-MK-12-04C</name>
    <dbReference type="NCBI Taxonomy" id="2839659"/>
    <lineage>
        <taxon>Bacteria</taxon>
        <taxon>Bacillati</taxon>
        <taxon>Cyanobacteriota</taxon>
        <taxon>Cyanophyceae</taxon>
        <taxon>Nostocales</taxon>
        <taxon>Cyanomargaritaceae</taxon>
        <taxon>Cyanomargarita</taxon>
    </lineage>
</organism>
<comment type="caution">
    <text evidence="1">The sequence shown here is derived from an EMBL/GenBank/DDBJ whole genome shotgun (WGS) entry which is preliminary data.</text>
</comment>
<gene>
    <name evidence="1" type="ORF">KME60_12340</name>
</gene>
<evidence type="ECO:0000313" key="2">
    <source>
        <dbReference type="Proteomes" id="UP000729701"/>
    </source>
</evidence>
<sequence length="86" mass="10235">MRSPEEHFAELEAILEKHSKALEAEVRALQQSDETARWSSNWKQFYNWRFANAFARQKIFYNWAADAVGWKLLPERFYPSQGNRQG</sequence>
<reference evidence="1" key="2">
    <citation type="journal article" date="2022" name="Microbiol. Resour. Announc.">
        <title>Metagenome Sequencing to Explore Phylogenomics of Terrestrial Cyanobacteria.</title>
        <authorList>
            <person name="Ward R.D."/>
            <person name="Stajich J.E."/>
            <person name="Johansen J.R."/>
            <person name="Huntemann M."/>
            <person name="Clum A."/>
            <person name="Foster B."/>
            <person name="Foster B."/>
            <person name="Roux S."/>
            <person name="Palaniappan K."/>
            <person name="Varghese N."/>
            <person name="Mukherjee S."/>
            <person name="Reddy T.B.K."/>
            <person name="Daum C."/>
            <person name="Copeland A."/>
            <person name="Chen I.A."/>
            <person name="Ivanova N.N."/>
            <person name="Kyrpides N.C."/>
            <person name="Shapiro N."/>
            <person name="Eloe-Fadrosh E.A."/>
            <person name="Pietrasiak N."/>
        </authorList>
    </citation>
    <scope>NUCLEOTIDE SEQUENCE</scope>
    <source>
        <strain evidence="1">GSE-NOS-MK-12-04C</strain>
    </source>
</reference>
<evidence type="ECO:0000313" key="1">
    <source>
        <dbReference type="EMBL" id="MBW4668178.1"/>
    </source>
</evidence>
<accession>A0A951QLZ7</accession>
<protein>
    <submittedName>
        <fullName evidence="1">Uncharacterized protein</fullName>
    </submittedName>
</protein>
<proteinExistence type="predicted"/>
<dbReference type="AlphaFoldDB" id="A0A951QLZ7"/>
<reference evidence="1" key="1">
    <citation type="submission" date="2021-05" db="EMBL/GenBank/DDBJ databases">
        <authorList>
            <person name="Pietrasiak N."/>
            <person name="Ward R."/>
            <person name="Stajich J.E."/>
            <person name="Kurbessoian T."/>
        </authorList>
    </citation>
    <scope>NUCLEOTIDE SEQUENCE</scope>
    <source>
        <strain evidence="1">GSE-NOS-MK-12-04C</strain>
    </source>
</reference>
<name>A0A951QLZ7_9CYAN</name>
<dbReference type="EMBL" id="JAHHGZ010000011">
    <property type="protein sequence ID" value="MBW4668178.1"/>
    <property type="molecule type" value="Genomic_DNA"/>
</dbReference>
<dbReference type="Proteomes" id="UP000729701">
    <property type="component" value="Unassembled WGS sequence"/>
</dbReference>